<dbReference type="GO" id="GO:0002128">
    <property type="term" value="P:tRNA nucleoside ribose methylation"/>
    <property type="evidence" value="ECO:0007669"/>
    <property type="project" value="TreeGrafter"/>
</dbReference>
<dbReference type="InterPro" id="IPR001537">
    <property type="entry name" value="SpoU_MeTrfase"/>
</dbReference>
<dbReference type="CDD" id="cd18093">
    <property type="entry name" value="SpoU-like_TrmJ"/>
    <property type="match status" value="1"/>
</dbReference>
<comment type="similarity">
    <text evidence="1">Belongs to the class IV-like SAM-binding methyltransferase superfamily. RNA methyltransferase TrmH family.</text>
</comment>
<dbReference type="Gene3D" id="3.40.1280.10">
    <property type="match status" value="1"/>
</dbReference>
<evidence type="ECO:0000256" key="1">
    <source>
        <dbReference type="ARBA" id="ARBA00007228"/>
    </source>
</evidence>
<evidence type="ECO:0000313" key="7">
    <source>
        <dbReference type="EMBL" id="HGQ64520.1"/>
    </source>
</evidence>
<keyword evidence="3 7" id="KW-0808">Transferase</keyword>
<keyword evidence="4" id="KW-0949">S-adenosyl-L-methionine</keyword>
<protein>
    <submittedName>
        <fullName evidence="7">rRNA methyltransferase</fullName>
    </submittedName>
</protein>
<dbReference type="AlphaFoldDB" id="A0A7C4JK02"/>
<accession>A0A7C4JK02</accession>
<evidence type="ECO:0000313" key="6">
    <source>
        <dbReference type="EMBL" id="HGQ35380.1"/>
    </source>
</evidence>
<dbReference type="GO" id="GO:0003723">
    <property type="term" value="F:RNA binding"/>
    <property type="evidence" value="ECO:0007669"/>
    <property type="project" value="InterPro"/>
</dbReference>
<keyword evidence="2 7" id="KW-0489">Methyltransferase</keyword>
<dbReference type="PIRSF" id="PIRSF004808">
    <property type="entry name" value="LasT"/>
    <property type="match status" value="1"/>
</dbReference>
<proteinExistence type="inferred from homology"/>
<evidence type="ECO:0000256" key="4">
    <source>
        <dbReference type="ARBA" id="ARBA00022691"/>
    </source>
</evidence>
<name>A0A7C4JK02_9CREN</name>
<dbReference type="GO" id="GO:0005829">
    <property type="term" value="C:cytosol"/>
    <property type="evidence" value="ECO:0007669"/>
    <property type="project" value="TreeGrafter"/>
</dbReference>
<evidence type="ECO:0000259" key="5">
    <source>
        <dbReference type="Pfam" id="PF00588"/>
    </source>
</evidence>
<dbReference type="PANTHER" id="PTHR42786:SF2">
    <property type="entry name" value="TRNA (CYTIDINE_URIDINE-2'-O-)-METHYLTRANSFERASE TRMJ"/>
    <property type="match status" value="1"/>
</dbReference>
<dbReference type="InterPro" id="IPR004384">
    <property type="entry name" value="RNA_MeTrfase_TrmJ/LasT"/>
</dbReference>
<dbReference type="EMBL" id="DTBD01000039">
    <property type="protein sequence ID" value="HGQ64520.1"/>
    <property type="molecule type" value="Genomic_DNA"/>
</dbReference>
<reference evidence="7" key="1">
    <citation type="journal article" date="2020" name="mSystems">
        <title>Genome- and Community-Level Interaction Insights into Carbon Utilization and Element Cycling Functions of Hydrothermarchaeota in Hydrothermal Sediment.</title>
        <authorList>
            <person name="Zhou Z."/>
            <person name="Liu Y."/>
            <person name="Xu W."/>
            <person name="Pan J."/>
            <person name="Luo Z.H."/>
            <person name="Li M."/>
        </authorList>
    </citation>
    <scope>NUCLEOTIDE SEQUENCE [LARGE SCALE GENOMIC DNA]</scope>
    <source>
        <strain evidence="7">SpSt-637</strain>
        <strain evidence="6">SpSt-667</strain>
    </source>
</reference>
<dbReference type="Pfam" id="PF00588">
    <property type="entry name" value="SpoU_methylase"/>
    <property type="match status" value="1"/>
</dbReference>
<dbReference type="PANTHER" id="PTHR42786">
    <property type="entry name" value="TRNA/RRNA METHYLTRANSFERASE"/>
    <property type="match status" value="1"/>
</dbReference>
<dbReference type="EMBL" id="DTCK01000010">
    <property type="protein sequence ID" value="HGQ35380.1"/>
    <property type="molecule type" value="Genomic_DNA"/>
</dbReference>
<dbReference type="InterPro" id="IPR029028">
    <property type="entry name" value="Alpha/beta_knot_MTases"/>
</dbReference>
<comment type="caution">
    <text evidence="7">The sequence shown here is derived from an EMBL/GenBank/DDBJ whole genome shotgun (WGS) entry which is preliminary data.</text>
</comment>
<evidence type="ECO:0000256" key="2">
    <source>
        <dbReference type="ARBA" id="ARBA00022603"/>
    </source>
</evidence>
<organism evidence="7">
    <name type="scientific">Ignisphaera aggregans</name>
    <dbReference type="NCBI Taxonomy" id="334771"/>
    <lineage>
        <taxon>Archaea</taxon>
        <taxon>Thermoproteota</taxon>
        <taxon>Thermoprotei</taxon>
        <taxon>Desulfurococcales</taxon>
        <taxon>Desulfurococcaceae</taxon>
        <taxon>Ignisphaera</taxon>
    </lineage>
</organism>
<dbReference type="InterPro" id="IPR029026">
    <property type="entry name" value="tRNA_m1G_MTases_N"/>
</dbReference>
<sequence length="245" mass="27390">MPLKVKVVVVGIEGEINLGFIVRLCRNFDVDELALIKPIASPWSDEVRKFAANGAAFIDSGRVKVYGSLDEVISGVGLLACTSAVIDVDSGDMLRKAIDLETFANIAQNYNSLAVVFGRESVGLTREEIAKCDLLVHIPANPEYPVLNLSHAVAIVLYRLYKEFGMPSLLDKVDKVDEHQLRIVDRYIEELVNVAVSDNWHRQMLSIMLKRFIRKSITSKHEAGLLVTFIRRIAKRLKLEAIDQS</sequence>
<dbReference type="GO" id="GO:0008173">
    <property type="term" value="F:RNA methyltransferase activity"/>
    <property type="evidence" value="ECO:0007669"/>
    <property type="project" value="InterPro"/>
</dbReference>
<dbReference type="SUPFAM" id="SSF75217">
    <property type="entry name" value="alpha/beta knot"/>
    <property type="match status" value="1"/>
</dbReference>
<gene>
    <name evidence="7" type="ORF">ENU08_04675</name>
    <name evidence="6" type="ORF">ENU41_01705</name>
</gene>
<evidence type="ECO:0000256" key="3">
    <source>
        <dbReference type="ARBA" id="ARBA00022679"/>
    </source>
</evidence>
<feature type="domain" description="tRNA/rRNA methyltransferase SpoU type" evidence="5">
    <location>
        <begin position="5"/>
        <end position="158"/>
    </location>
</feature>